<organism evidence="1 2">
    <name type="scientific">Streptomyces humicola</name>
    <dbReference type="NCBI Taxonomy" id="2953240"/>
    <lineage>
        <taxon>Bacteria</taxon>
        <taxon>Bacillati</taxon>
        <taxon>Actinomycetota</taxon>
        <taxon>Actinomycetes</taxon>
        <taxon>Kitasatosporales</taxon>
        <taxon>Streptomycetaceae</taxon>
        <taxon>Streptomyces</taxon>
    </lineage>
</organism>
<sequence length="154" mass="16073">MNAERTVNAVGLRPDDAGQVVEFEAVVTPQMHAAGLGRLGALVIIHGELAGVVNGQTMGRAWSHVMVLAEVTTGGIARRTAVELVLGSHRTVTFTGEQGLGYGVPVLYTAAPVTCGGLTFIPGVYRAVPAPEDPRRYAIRFHGATYLLPGPDGA</sequence>
<evidence type="ECO:0000313" key="2">
    <source>
        <dbReference type="Proteomes" id="UP001057702"/>
    </source>
</evidence>
<keyword evidence="2" id="KW-1185">Reference proteome</keyword>
<reference evidence="1" key="1">
    <citation type="submission" date="2022-06" db="EMBL/GenBank/DDBJ databases">
        <title>Draft genome sequence of Streptomyces sp. RB6PN25 isolated from peat swamp forest in Thailand.</title>
        <authorList>
            <person name="Duangmal K."/>
            <person name="Klaysubun C."/>
        </authorList>
    </citation>
    <scope>NUCLEOTIDE SEQUENCE</scope>
    <source>
        <strain evidence="1">RB6PN25</strain>
    </source>
</reference>
<accession>A0ABT1PZ79</accession>
<gene>
    <name evidence="1" type="ORF">NGB36_14740</name>
</gene>
<protein>
    <submittedName>
        <fullName evidence="1">Uncharacterized protein</fullName>
    </submittedName>
</protein>
<proteinExistence type="predicted"/>
<dbReference type="Proteomes" id="UP001057702">
    <property type="component" value="Unassembled WGS sequence"/>
</dbReference>
<comment type="caution">
    <text evidence="1">The sequence shown here is derived from an EMBL/GenBank/DDBJ whole genome shotgun (WGS) entry which is preliminary data.</text>
</comment>
<dbReference type="RefSeq" id="WP_255920741.1">
    <property type="nucleotide sequence ID" value="NZ_JANFNG010000010.1"/>
</dbReference>
<dbReference type="EMBL" id="JANFNG010000010">
    <property type="protein sequence ID" value="MCQ4081830.1"/>
    <property type="molecule type" value="Genomic_DNA"/>
</dbReference>
<evidence type="ECO:0000313" key="1">
    <source>
        <dbReference type="EMBL" id="MCQ4081830.1"/>
    </source>
</evidence>
<name>A0ABT1PZ79_9ACTN</name>